<dbReference type="STRING" id="158189.SpiBuddy_1921"/>
<gene>
    <name evidence="2" type="ordered locus">SpiBuddy_1921</name>
</gene>
<name>F0RWW3_SPHGB</name>
<dbReference type="SUPFAM" id="SSF51556">
    <property type="entry name" value="Metallo-dependent hydrolases"/>
    <property type="match status" value="1"/>
</dbReference>
<reference evidence="3" key="1">
    <citation type="submission" date="2011-02" db="EMBL/GenBank/DDBJ databases">
        <title>Complete sequence of Spirochaeta sp. Buddy.</title>
        <authorList>
            <person name="Lucas S."/>
            <person name="Copeland A."/>
            <person name="Lapidus A."/>
            <person name="Cheng J.-F."/>
            <person name="Goodwin L."/>
            <person name="Pitluck S."/>
            <person name="Zeytun A."/>
            <person name="Detter J.C."/>
            <person name="Han C."/>
            <person name="Tapia R."/>
            <person name="Land M."/>
            <person name="Hauser L."/>
            <person name="Kyrpides N."/>
            <person name="Ivanova N."/>
            <person name="Mikhailova N."/>
            <person name="Pagani I."/>
            <person name="Ritalahti K.M."/>
            <person name="Loeffler F.E."/>
            <person name="Woyke T."/>
        </authorList>
    </citation>
    <scope>NUCLEOTIDE SEQUENCE [LARGE SCALE GENOMIC DNA]</scope>
    <source>
        <strain evidence="3">ATCC BAA-1886 / DSM 22777 / Buddy</strain>
    </source>
</reference>
<dbReference type="KEGG" id="sbu:SpiBuddy_1921"/>
<dbReference type="Pfam" id="PF04909">
    <property type="entry name" value="Amidohydro_2"/>
    <property type="match status" value="1"/>
</dbReference>
<dbReference type="InterPro" id="IPR032466">
    <property type="entry name" value="Metal_Hydrolase"/>
</dbReference>
<protein>
    <submittedName>
        <fullName evidence="2">Amidohydrolase 2</fullName>
    </submittedName>
</protein>
<dbReference type="eggNOG" id="COG2159">
    <property type="taxonomic scope" value="Bacteria"/>
</dbReference>
<organism evidence="2 3">
    <name type="scientific">Sphaerochaeta globosa (strain ATCC BAA-1886 / DSM 22777 / Buddy)</name>
    <name type="common">Spirochaeta sp. (strain Buddy)</name>
    <dbReference type="NCBI Taxonomy" id="158189"/>
    <lineage>
        <taxon>Bacteria</taxon>
        <taxon>Pseudomonadati</taxon>
        <taxon>Spirochaetota</taxon>
        <taxon>Spirochaetia</taxon>
        <taxon>Spirochaetales</taxon>
        <taxon>Sphaerochaetaceae</taxon>
        <taxon>Sphaerochaeta</taxon>
    </lineage>
</organism>
<evidence type="ECO:0000259" key="1">
    <source>
        <dbReference type="Pfam" id="PF04909"/>
    </source>
</evidence>
<dbReference type="AlphaFoldDB" id="F0RWW3"/>
<accession>F0RWW3</accession>
<feature type="domain" description="Amidohydrolase-related" evidence="1">
    <location>
        <begin position="213"/>
        <end position="418"/>
    </location>
</feature>
<dbReference type="InterPro" id="IPR006680">
    <property type="entry name" value="Amidohydro-rel"/>
</dbReference>
<evidence type="ECO:0000313" key="2">
    <source>
        <dbReference type="EMBL" id="ADY13744.1"/>
    </source>
</evidence>
<dbReference type="HOGENOM" id="CLU_625430_0_0_12"/>
<keyword evidence="3" id="KW-1185">Reference proteome</keyword>
<dbReference type="Gene3D" id="3.20.20.140">
    <property type="entry name" value="Metal-dependent hydrolases"/>
    <property type="match status" value="1"/>
</dbReference>
<keyword evidence="2" id="KW-0378">Hydrolase</keyword>
<dbReference type="GO" id="GO:0016787">
    <property type="term" value="F:hydrolase activity"/>
    <property type="evidence" value="ECO:0007669"/>
    <property type="project" value="UniProtKB-KW"/>
</dbReference>
<dbReference type="EMBL" id="CP002541">
    <property type="protein sequence ID" value="ADY13744.1"/>
    <property type="molecule type" value="Genomic_DNA"/>
</dbReference>
<sequence>MYVPLLAGERIMNYFFDQHFHVMHISHPNLISFFSSLESGIPDLITSGALSPSYILTTKNRKGPILLNRLTNTLTTFEQTIGQTLVMMEDDLQGVFASHEEGAPRPELPYIRDGKMHMRGRTYDKLAMCPLLMDFSSNQIRKENLYYPTPNEQKILDYVQDTLQGFAYYRKEKPDGLFEFFPFLGINPPVHSLDFIKELLETYVTTDGKKKQTKQFYGIKFYPPLGYDPWPTDEMEREKVLYIYDFCNQYGIPIMTHCDDQGFRGVPAKEAWKYTAPSAYKPVLARFPMLRIDFAHYGWQYTPLQKNPLTMFSGLTSKIPDSTWFYEIIELMQLYPNIYADVSFSGTNGDFYALFTNYLNSLDEEKRQTILCRSLFGSDFSVNLMKVESYTSYYRMFEQSPLSDDEVHAMVSTNPSRFMKFES</sequence>
<dbReference type="Proteomes" id="UP000008466">
    <property type="component" value="Chromosome"/>
</dbReference>
<evidence type="ECO:0000313" key="3">
    <source>
        <dbReference type="Proteomes" id="UP000008466"/>
    </source>
</evidence>
<proteinExistence type="predicted"/>